<feature type="domain" description="BPL/LPL catalytic" evidence="2">
    <location>
        <begin position="27"/>
        <end position="200"/>
    </location>
</feature>
<dbReference type="GO" id="GO:0005737">
    <property type="term" value="C:cytoplasm"/>
    <property type="evidence" value="ECO:0007669"/>
    <property type="project" value="TreeGrafter"/>
</dbReference>
<evidence type="ECO:0000313" key="3">
    <source>
        <dbReference type="EMBL" id="MCY1011539.1"/>
    </source>
</evidence>
<evidence type="ECO:0000256" key="1">
    <source>
        <dbReference type="ARBA" id="ARBA00022598"/>
    </source>
</evidence>
<dbReference type="Proteomes" id="UP001150924">
    <property type="component" value="Unassembled WGS sequence"/>
</dbReference>
<sequence>MVLARREVRVSDSFENLTFATRWLGRPREHWAELGSTNDRATAWARAGAPHGALVTADAQTAGRGRLGRAWASESGEDLYVSAILRPAPGKAIGALGLAVGVGLREGLARWLPAAQLKWPNDVLVAGRKLAGILCEARWVGTSPEVVVGFGVNVGRALFPGPLAQSATSLRRELEAAVPSREEVLAQVLPALERALDAFFAGGFAAIRGRYEPHCALVGRAVLVDMSNGTGPKEQATALGLADDGALLVAPADGGPPRRVESGDVWLAP</sequence>
<dbReference type="PANTHER" id="PTHR12835">
    <property type="entry name" value="BIOTIN PROTEIN LIGASE"/>
    <property type="match status" value="1"/>
</dbReference>
<comment type="caution">
    <text evidence="3">The sequence shown here is derived from an EMBL/GenBank/DDBJ whole genome shotgun (WGS) entry which is preliminary data.</text>
</comment>
<dbReference type="InterPro" id="IPR045864">
    <property type="entry name" value="aa-tRNA-synth_II/BPL/LPL"/>
</dbReference>
<accession>A0A9X3EWE5</accession>
<keyword evidence="1 3" id="KW-0436">Ligase</keyword>
<evidence type="ECO:0000313" key="4">
    <source>
        <dbReference type="Proteomes" id="UP001150924"/>
    </source>
</evidence>
<dbReference type="Gene3D" id="3.30.930.10">
    <property type="entry name" value="Bira Bifunctional Protein, Domain 2"/>
    <property type="match status" value="1"/>
</dbReference>
<dbReference type="RefSeq" id="WP_267774820.1">
    <property type="nucleotide sequence ID" value="NZ_JAPNKE010000002.1"/>
</dbReference>
<organism evidence="3 4">
    <name type="scientific">Nannocystis pusilla</name>
    <dbReference type="NCBI Taxonomy" id="889268"/>
    <lineage>
        <taxon>Bacteria</taxon>
        <taxon>Pseudomonadati</taxon>
        <taxon>Myxococcota</taxon>
        <taxon>Polyangia</taxon>
        <taxon>Nannocystales</taxon>
        <taxon>Nannocystaceae</taxon>
        <taxon>Nannocystis</taxon>
    </lineage>
</organism>
<dbReference type="Gene3D" id="2.30.30.100">
    <property type="match status" value="1"/>
</dbReference>
<gene>
    <name evidence="3" type="ORF">OV079_39450</name>
</gene>
<dbReference type="EMBL" id="JAPNKE010000002">
    <property type="protein sequence ID" value="MCY1011539.1"/>
    <property type="molecule type" value="Genomic_DNA"/>
</dbReference>
<dbReference type="CDD" id="cd16442">
    <property type="entry name" value="BPL"/>
    <property type="match status" value="1"/>
</dbReference>
<proteinExistence type="predicted"/>
<dbReference type="GO" id="GO:0004077">
    <property type="term" value="F:biotin--[biotin carboxyl-carrier protein] ligase activity"/>
    <property type="evidence" value="ECO:0007669"/>
    <property type="project" value="UniProtKB-EC"/>
</dbReference>
<dbReference type="InterPro" id="IPR004143">
    <property type="entry name" value="BPL_LPL_catalytic"/>
</dbReference>
<dbReference type="SUPFAM" id="SSF55681">
    <property type="entry name" value="Class II aaRS and biotin synthetases"/>
    <property type="match status" value="1"/>
</dbReference>
<name>A0A9X3EWE5_9BACT</name>
<dbReference type="PROSITE" id="PS51733">
    <property type="entry name" value="BPL_LPL_CATALYTIC"/>
    <property type="match status" value="1"/>
</dbReference>
<reference evidence="3" key="1">
    <citation type="submission" date="2022-11" db="EMBL/GenBank/DDBJ databases">
        <title>Minimal conservation of predation-associated metabolite biosynthetic gene clusters underscores biosynthetic potential of Myxococcota including descriptions for ten novel species: Archangium lansinium sp. nov., Myxococcus landrumus sp. nov., Nannocystis bai.</title>
        <authorList>
            <person name="Ahearne A."/>
            <person name="Stevens C."/>
            <person name="Phillips K."/>
        </authorList>
    </citation>
    <scope>NUCLEOTIDE SEQUENCE</scope>
    <source>
        <strain evidence="3">Na p29</strain>
    </source>
</reference>
<evidence type="ECO:0000259" key="2">
    <source>
        <dbReference type="PROSITE" id="PS51733"/>
    </source>
</evidence>
<protein>
    <submittedName>
        <fullName evidence="3">Biotin--[acetyl-CoA-carboxylase] ligase</fullName>
        <ecNumber evidence="3">6.3.4.15</ecNumber>
    </submittedName>
</protein>
<dbReference type="PANTHER" id="PTHR12835:SF5">
    <property type="entry name" value="BIOTIN--PROTEIN LIGASE"/>
    <property type="match status" value="1"/>
</dbReference>
<keyword evidence="4" id="KW-1185">Reference proteome</keyword>
<dbReference type="AlphaFoldDB" id="A0A9X3EWE5"/>
<dbReference type="EC" id="6.3.4.15" evidence="3"/>
<dbReference type="Pfam" id="PF03099">
    <property type="entry name" value="BPL_LplA_LipB"/>
    <property type="match status" value="1"/>
</dbReference>
<dbReference type="NCBIfam" id="TIGR00121">
    <property type="entry name" value="birA_ligase"/>
    <property type="match status" value="1"/>
</dbReference>
<dbReference type="InterPro" id="IPR004408">
    <property type="entry name" value="Biotin_CoA_COase_ligase"/>
</dbReference>